<evidence type="ECO:0000313" key="3">
    <source>
        <dbReference type="Proteomes" id="UP000019804"/>
    </source>
</evidence>
<keyword evidence="3" id="KW-1185">Reference proteome</keyword>
<dbReference type="Proteomes" id="UP000019804">
    <property type="component" value="Unassembled WGS sequence"/>
</dbReference>
<dbReference type="HOGENOM" id="CLU_2512249_0_0_1"/>
<evidence type="ECO:0000256" key="1">
    <source>
        <dbReference type="SAM" id="Phobius"/>
    </source>
</evidence>
<organism evidence="2 3">
    <name type="scientific">Aspergillus ruber (strain CBS 135680)</name>
    <dbReference type="NCBI Taxonomy" id="1388766"/>
    <lineage>
        <taxon>Eukaryota</taxon>
        <taxon>Fungi</taxon>
        <taxon>Dikarya</taxon>
        <taxon>Ascomycota</taxon>
        <taxon>Pezizomycotina</taxon>
        <taxon>Eurotiomycetes</taxon>
        <taxon>Eurotiomycetidae</taxon>
        <taxon>Eurotiales</taxon>
        <taxon>Aspergillaceae</taxon>
        <taxon>Aspergillus</taxon>
        <taxon>Aspergillus subgen. Aspergillus</taxon>
    </lineage>
</organism>
<dbReference type="RefSeq" id="XP_040634465.1">
    <property type="nucleotide sequence ID" value="XM_040778197.1"/>
</dbReference>
<sequence length="85" mass="9889">MLAQGKSAGLITRRSSDRNRDMLMTFYPFLRFFFFFLSFFSFLFFFFCGGGWCILAWGVGGGIRRVRVWCSRGEATRRTELNTDG</sequence>
<evidence type="ECO:0000313" key="2">
    <source>
        <dbReference type="EMBL" id="EYE90775.1"/>
    </source>
</evidence>
<dbReference type="EMBL" id="KK088453">
    <property type="protein sequence ID" value="EYE90775.1"/>
    <property type="molecule type" value="Genomic_DNA"/>
</dbReference>
<keyword evidence="1" id="KW-0472">Membrane</keyword>
<dbReference type="GeneID" id="63693321"/>
<keyword evidence="1" id="KW-0812">Transmembrane</keyword>
<evidence type="ECO:0008006" key="4">
    <source>
        <dbReference type="Google" id="ProtNLM"/>
    </source>
</evidence>
<feature type="transmembrane region" description="Helical" evidence="1">
    <location>
        <begin position="32"/>
        <end position="57"/>
    </location>
</feature>
<dbReference type="AlphaFoldDB" id="A0A017S3L0"/>
<proteinExistence type="predicted"/>
<keyword evidence="1" id="KW-1133">Transmembrane helix</keyword>
<name>A0A017S3L0_ASPRC</name>
<reference evidence="3" key="1">
    <citation type="journal article" date="2014" name="Nat. Commun.">
        <title>Genomic adaptations of the halophilic Dead Sea filamentous fungus Eurotium rubrum.</title>
        <authorList>
            <person name="Kis-Papo T."/>
            <person name="Weig A.R."/>
            <person name="Riley R."/>
            <person name="Persoh D."/>
            <person name="Salamov A."/>
            <person name="Sun H."/>
            <person name="Lipzen A."/>
            <person name="Wasser S.P."/>
            <person name="Rambold G."/>
            <person name="Grigoriev I.V."/>
            <person name="Nevo E."/>
        </authorList>
    </citation>
    <scope>NUCLEOTIDE SEQUENCE [LARGE SCALE GENOMIC DNA]</scope>
    <source>
        <strain evidence="3">CBS 135680</strain>
    </source>
</reference>
<gene>
    <name evidence="2" type="ORF">EURHEDRAFT_281133</name>
</gene>
<accession>A0A017S3L0</accession>
<protein>
    <recommendedName>
        <fullName evidence="4">Transmembrane protein</fullName>
    </recommendedName>
</protein>